<evidence type="ECO:0000259" key="10">
    <source>
        <dbReference type="PROSITE" id="PS50893"/>
    </source>
</evidence>
<evidence type="ECO:0000256" key="2">
    <source>
        <dbReference type="ARBA" id="ARBA00022448"/>
    </source>
</evidence>
<dbReference type="InterPro" id="IPR027417">
    <property type="entry name" value="P-loop_NTPase"/>
</dbReference>
<protein>
    <submittedName>
        <fullName evidence="11">ATP-binding cassette domain-containing protein</fullName>
    </submittedName>
</protein>
<comment type="subcellular location">
    <subcellularLocation>
        <location evidence="1">Cell membrane</location>
        <topology evidence="1">Peripheral membrane protein</topology>
    </subcellularLocation>
</comment>
<keyword evidence="3" id="KW-1003">Cell membrane</keyword>
<dbReference type="FunFam" id="3.40.50.300:FF:000127">
    <property type="entry name" value="Ribose import ATP-binding protein RbsA"/>
    <property type="match status" value="1"/>
</dbReference>
<keyword evidence="8" id="KW-1278">Translocase</keyword>
<evidence type="ECO:0000313" key="11">
    <source>
        <dbReference type="EMBL" id="KAE9633783.1"/>
    </source>
</evidence>
<evidence type="ECO:0000256" key="4">
    <source>
        <dbReference type="ARBA" id="ARBA00022597"/>
    </source>
</evidence>
<gene>
    <name evidence="11" type="ORF">GND95_09015</name>
</gene>
<keyword evidence="6" id="KW-0547">Nucleotide-binding</keyword>
<dbReference type="CDD" id="cd03216">
    <property type="entry name" value="ABC_Carb_Monos_I"/>
    <property type="match status" value="1"/>
</dbReference>
<proteinExistence type="predicted"/>
<dbReference type="InterPro" id="IPR003439">
    <property type="entry name" value="ABC_transporter-like_ATP-bd"/>
</dbReference>
<dbReference type="Pfam" id="PF00005">
    <property type="entry name" value="ABC_tran"/>
    <property type="match status" value="2"/>
</dbReference>
<keyword evidence="5" id="KW-0677">Repeat</keyword>
<dbReference type="Gene3D" id="3.40.50.300">
    <property type="entry name" value="P-loop containing nucleotide triphosphate hydrolases"/>
    <property type="match status" value="2"/>
</dbReference>
<feature type="domain" description="ABC transporter" evidence="10">
    <location>
        <begin position="243"/>
        <end position="498"/>
    </location>
</feature>
<dbReference type="InterPro" id="IPR017871">
    <property type="entry name" value="ABC_transporter-like_CS"/>
</dbReference>
<sequence length="499" mass="56163">MSDTIFLMKNINKRLSESFALENINLDLQRGEVHILLGENGAGKTSLMNILWGIYSPDSGELYFEGQPISIQSPSHAKKMGITMIHQEVSLFDHFSVAENIFLDKKPLLSQNFKLIDWSKMYQNCQELFDKLNFDMDGRELVRNLGNSQRQLVEIAKAYVSNAKIIIMDEPTSTLTDVESEQLFKIIRELKKSGVSIFYISHRFEEIRQIGDRVSVIRDGKIICTESVSSMNENNIIHMMTGLDLKDRYPKLTIKPGKEILSVINLNVGNILKNINFSLRRKEILGITGMVGSGRSKIAKSIFGIDKIDSGEIMIENKKVSIDSPSDAIKAGIGYVTEDRSTEGLFMSLKIPHNITASSIDQVSGKFLMKLDKERDIVNNYTNRLNIKCGSINDEVAYLSGGNQQKVVLAKWMMSKSKIFIMDEPTRGIDIASKVDVYNLMNELVRKGASIILTSSDINEVLGMCDRILVLYRGEIVAEIPRNEASQEKIMYYATGGKK</sequence>
<keyword evidence="4" id="KW-0762">Sugar transport</keyword>
<dbReference type="RefSeq" id="WP_158740602.1">
    <property type="nucleotide sequence ID" value="NZ_JAFBEP010000011.1"/>
</dbReference>
<dbReference type="CDD" id="cd03215">
    <property type="entry name" value="ABC_Carb_Monos_II"/>
    <property type="match status" value="1"/>
</dbReference>
<evidence type="ECO:0000256" key="6">
    <source>
        <dbReference type="ARBA" id="ARBA00022741"/>
    </source>
</evidence>
<reference evidence="11 12" key="1">
    <citation type="submission" date="2019-12" db="EMBL/GenBank/DDBJ databases">
        <title>Defluviitalea raffinosedens, isolated from a biogas fermenter, genome sequencing and characterization.</title>
        <authorList>
            <person name="Rettenmaier R."/>
            <person name="Schneider M."/>
            <person name="Neuhaus K."/>
            <person name="Liebl W."/>
            <person name="Zverlov V."/>
        </authorList>
    </citation>
    <scope>NUCLEOTIDE SEQUENCE [LARGE SCALE GENOMIC DNA]</scope>
    <source>
        <strain evidence="11 12">249c-K6</strain>
    </source>
</reference>
<comment type="caution">
    <text evidence="11">The sequence shown here is derived from an EMBL/GenBank/DDBJ whole genome shotgun (WGS) entry which is preliminary data.</text>
</comment>
<dbReference type="PANTHER" id="PTHR43790">
    <property type="entry name" value="CARBOHYDRATE TRANSPORT ATP-BINDING PROTEIN MG119-RELATED"/>
    <property type="match status" value="1"/>
</dbReference>
<dbReference type="InterPro" id="IPR003593">
    <property type="entry name" value="AAA+_ATPase"/>
</dbReference>
<accession>A0A7C8HEY0</accession>
<dbReference type="GO" id="GO:0005886">
    <property type="term" value="C:plasma membrane"/>
    <property type="evidence" value="ECO:0007669"/>
    <property type="project" value="UniProtKB-SubCell"/>
</dbReference>
<keyword evidence="2" id="KW-0813">Transport</keyword>
<dbReference type="GO" id="GO:0005524">
    <property type="term" value="F:ATP binding"/>
    <property type="evidence" value="ECO:0007669"/>
    <property type="project" value="UniProtKB-KW"/>
</dbReference>
<organism evidence="11 12">
    <name type="scientific">Defluviitalea raffinosedens</name>
    <dbReference type="NCBI Taxonomy" id="1450156"/>
    <lineage>
        <taxon>Bacteria</taxon>
        <taxon>Bacillati</taxon>
        <taxon>Bacillota</taxon>
        <taxon>Clostridia</taxon>
        <taxon>Lachnospirales</taxon>
        <taxon>Defluviitaleaceae</taxon>
        <taxon>Defluviitalea</taxon>
    </lineage>
</organism>
<feature type="domain" description="ABC transporter" evidence="10">
    <location>
        <begin position="6"/>
        <end position="244"/>
    </location>
</feature>
<evidence type="ECO:0000256" key="8">
    <source>
        <dbReference type="ARBA" id="ARBA00022967"/>
    </source>
</evidence>
<keyword evidence="12" id="KW-1185">Reference proteome</keyword>
<dbReference type="Proteomes" id="UP000483018">
    <property type="component" value="Unassembled WGS sequence"/>
</dbReference>
<dbReference type="PANTHER" id="PTHR43790:SF3">
    <property type="entry name" value="D-ALLOSE IMPORT ATP-BINDING PROTEIN ALSA-RELATED"/>
    <property type="match status" value="1"/>
</dbReference>
<dbReference type="EMBL" id="WSLF01000007">
    <property type="protein sequence ID" value="KAE9633783.1"/>
    <property type="molecule type" value="Genomic_DNA"/>
</dbReference>
<dbReference type="PROSITE" id="PS50893">
    <property type="entry name" value="ABC_TRANSPORTER_2"/>
    <property type="match status" value="2"/>
</dbReference>
<keyword evidence="7 11" id="KW-0067">ATP-binding</keyword>
<evidence type="ECO:0000256" key="5">
    <source>
        <dbReference type="ARBA" id="ARBA00022737"/>
    </source>
</evidence>
<dbReference type="InterPro" id="IPR050107">
    <property type="entry name" value="ABC_carbohydrate_import_ATPase"/>
</dbReference>
<dbReference type="PROSITE" id="PS00211">
    <property type="entry name" value="ABC_TRANSPORTER_1"/>
    <property type="match status" value="1"/>
</dbReference>
<dbReference type="GO" id="GO:0016887">
    <property type="term" value="F:ATP hydrolysis activity"/>
    <property type="evidence" value="ECO:0007669"/>
    <property type="project" value="InterPro"/>
</dbReference>
<evidence type="ECO:0000256" key="9">
    <source>
        <dbReference type="ARBA" id="ARBA00023136"/>
    </source>
</evidence>
<dbReference type="SUPFAM" id="SSF52540">
    <property type="entry name" value="P-loop containing nucleoside triphosphate hydrolases"/>
    <property type="match status" value="2"/>
</dbReference>
<evidence type="ECO:0000256" key="3">
    <source>
        <dbReference type="ARBA" id="ARBA00022475"/>
    </source>
</evidence>
<dbReference type="AlphaFoldDB" id="A0A7C8HEY0"/>
<evidence type="ECO:0000256" key="7">
    <source>
        <dbReference type="ARBA" id="ARBA00022840"/>
    </source>
</evidence>
<evidence type="ECO:0000313" key="12">
    <source>
        <dbReference type="Proteomes" id="UP000483018"/>
    </source>
</evidence>
<dbReference type="SMART" id="SM00382">
    <property type="entry name" value="AAA"/>
    <property type="match status" value="2"/>
</dbReference>
<dbReference type="OrthoDB" id="304830at2"/>
<name>A0A7C8HEY0_9FIRM</name>
<evidence type="ECO:0000256" key="1">
    <source>
        <dbReference type="ARBA" id="ARBA00004202"/>
    </source>
</evidence>
<keyword evidence="9" id="KW-0472">Membrane</keyword>